<evidence type="ECO:0000313" key="1">
    <source>
        <dbReference type="EMBL" id="THD19351.1"/>
    </source>
</evidence>
<dbReference type="EMBL" id="JXXN02006643">
    <property type="protein sequence ID" value="THD19351.1"/>
    <property type="molecule type" value="Genomic_DNA"/>
</dbReference>
<dbReference type="Proteomes" id="UP000230066">
    <property type="component" value="Unassembled WGS sequence"/>
</dbReference>
<evidence type="ECO:0000313" key="2">
    <source>
        <dbReference type="Proteomes" id="UP000230066"/>
    </source>
</evidence>
<evidence type="ECO:0008006" key="3">
    <source>
        <dbReference type="Google" id="ProtNLM"/>
    </source>
</evidence>
<proteinExistence type="predicted"/>
<gene>
    <name evidence="1" type="ORF">D915_009985</name>
</gene>
<reference evidence="1" key="1">
    <citation type="submission" date="2019-03" db="EMBL/GenBank/DDBJ databases">
        <title>Improved annotation for the trematode Fasciola hepatica.</title>
        <authorList>
            <person name="Choi Y.-J."/>
            <person name="Martin J."/>
            <person name="Mitreva M."/>
        </authorList>
    </citation>
    <scope>NUCLEOTIDE SEQUENCE [LARGE SCALE GENOMIC DNA]</scope>
</reference>
<protein>
    <recommendedName>
        <fullName evidence="3">F5/8 type C domain-containing protein</fullName>
    </recommendedName>
</protein>
<organism evidence="1 2">
    <name type="scientific">Fasciola hepatica</name>
    <name type="common">Liver fluke</name>
    <dbReference type="NCBI Taxonomy" id="6192"/>
    <lineage>
        <taxon>Eukaryota</taxon>
        <taxon>Metazoa</taxon>
        <taxon>Spiralia</taxon>
        <taxon>Lophotrochozoa</taxon>
        <taxon>Platyhelminthes</taxon>
        <taxon>Trematoda</taxon>
        <taxon>Digenea</taxon>
        <taxon>Plagiorchiida</taxon>
        <taxon>Echinostomata</taxon>
        <taxon>Echinostomatoidea</taxon>
        <taxon>Fasciolidae</taxon>
        <taxon>Fasciola</taxon>
    </lineage>
</organism>
<keyword evidence="2" id="KW-1185">Reference proteome</keyword>
<comment type="caution">
    <text evidence="1">The sequence shown here is derived from an EMBL/GenBank/DDBJ whole genome shotgun (WGS) entry which is preliminary data.</text>
</comment>
<accession>A0A4E0R1I6</accession>
<dbReference type="AlphaFoldDB" id="A0A4E0R1I6"/>
<sequence length="410" mass="47965">MLDLHAGPWVTDGELVDTNKNNTRLNKTDLRRMEIRIEDFFSMDNWNFSLNVRFAKRFDFSTYLRLRILYFTMMLYCELQLPIDKHPWATTHAIEHVILHSERNQFKQLIDQTHSETKNCQVQTWTSAYLTTESESLKTTGIPHIQNSPYNRRHITLMLGKASDVYYIRIHLTDTDEKWFSAHISITTDGRAFSDIGECTFIADRPSSYFCVFKNSFHTRGLRIIPTKPVLKHKITQFSVLLYGIPFKKDIHQFDPCIKQYTLAPEEGPKIPQSMLLFSRSYIRVKDILIICHPVPELATFSYPKMKCTGVVDGSQLTWFDLGPMVSQVITYQNEVKRYFALGPERNSIVTARDPTDRWIGISLSEYRRYIDGKIHTNATYLPWDETRTFNKNLSGTMCMEFKADDWNCE</sequence>
<name>A0A4E0R1I6_FASHE</name>